<comment type="similarity">
    <text evidence="2">Belongs to the transposase mutator family.</text>
</comment>
<evidence type="ECO:0000256" key="5">
    <source>
        <dbReference type="ARBA" id="ARBA00023172"/>
    </source>
</evidence>
<proteinExistence type="inferred from homology"/>
<keyword evidence="3" id="KW-0815">Transposition</keyword>
<accession>A0A7D9H5C8</accession>
<evidence type="ECO:0000256" key="1">
    <source>
        <dbReference type="ARBA" id="ARBA00002190"/>
    </source>
</evidence>
<dbReference type="InterPro" id="IPR001207">
    <property type="entry name" value="Transposase_mutator"/>
</dbReference>
<evidence type="ECO:0000313" key="6">
    <source>
        <dbReference type="EMBL" id="VUX54828.1"/>
    </source>
</evidence>
<name>A0A7D9H5C8_9GAMM</name>
<dbReference type="GO" id="GO:0006313">
    <property type="term" value="P:DNA transposition"/>
    <property type="evidence" value="ECO:0007669"/>
    <property type="project" value="InterPro"/>
</dbReference>
<evidence type="ECO:0000256" key="3">
    <source>
        <dbReference type="ARBA" id="ARBA00022578"/>
    </source>
</evidence>
<comment type="function">
    <text evidence="1">Required for the transposition of the insertion element.</text>
</comment>
<gene>
    <name evidence="6" type="ORF">JTBB02_V1_10007</name>
</gene>
<dbReference type="GO" id="GO:0004803">
    <property type="term" value="F:transposase activity"/>
    <property type="evidence" value="ECO:0007669"/>
    <property type="project" value="InterPro"/>
</dbReference>
<keyword evidence="4" id="KW-0238">DNA-binding</keyword>
<dbReference type="EMBL" id="LR633966">
    <property type="protein sequence ID" value="VUX54828.1"/>
    <property type="molecule type" value="Genomic_DNA"/>
</dbReference>
<reference evidence="6" key="1">
    <citation type="submission" date="2019-07" db="EMBL/GenBank/DDBJ databases">
        <authorList>
            <person name="Weber M."/>
            <person name="Kostadinov I."/>
            <person name="Kostadinov D I."/>
        </authorList>
    </citation>
    <scope>NUCLEOTIDE SEQUENCE</scope>
    <source>
        <strain evidence="6">Gfbio:sag-sample-b02:053724c1-46a9-4a36-b237-ea2bf867836b</strain>
    </source>
</reference>
<sequence>MQSEAMKQEEIEALAREMAKGVKTEADLQAVTRTLTKTLIETALKAEMTDHLGYEAHDRSGVEKWTPLVGQCGSDLKVTSSVVIMLPVRAV</sequence>
<evidence type="ECO:0000256" key="4">
    <source>
        <dbReference type="ARBA" id="ARBA00023125"/>
    </source>
</evidence>
<evidence type="ECO:0008006" key="7">
    <source>
        <dbReference type="Google" id="ProtNLM"/>
    </source>
</evidence>
<dbReference type="GO" id="GO:0003677">
    <property type="term" value="F:DNA binding"/>
    <property type="evidence" value="ECO:0007669"/>
    <property type="project" value="UniProtKB-KW"/>
</dbReference>
<evidence type="ECO:0000256" key="2">
    <source>
        <dbReference type="ARBA" id="ARBA00010961"/>
    </source>
</evidence>
<dbReference type="AlphaFoldDB" id="A0A7D9H5C8"/>
<protein>
    <recommendedName>
        <fullName evidence="7">Transposase</fullName>
    </recommendedName>
</protein>
<keyword evidence="5" id="KW-0233">DNA recombination</keyword>
<dbReference type="Pfam" id="PF00872">
    <property type="entry name" value="Transposase_mut"/>
    <property type="match status" value="1"/>
</dbReference>
<organism evidence="6">
    <name type="scientific">uncultured Woeseiaceae bacterium</name>
    <dbReference type="NCBI Taxonomy" id="1983305"/>
    <lineage>
        <taxon>Bacteria</taxon>
        <taxon>Pseudomonadati</taxon>
        <taxon>Pseudomonadota</taxon>
        <taxon>Gammaproteobacteria</taxon>
        <taxon>Woeseiales</taxon>
        <taxon>Woeseiaceae</taxon>
        <taxon>environmental samples</taxon>
    </lineage>
</organism>